<evidence type="ECO:0000256" key="4">
    <source>
        <dbReference type="ARBA" id="ARBA00022723"/>
    </source>
</evidence>
<dbReference type="InterPro" id="IPR020568">
    <property type="entry name" value="Ribosomal_Su5_D2-typ_SF"/>
</dbReference>
<evidence type="ECO:0000256" key="2">
    <source>
        <dbReference type="ARBA" id="ARBA00022490"/>
    </source>
</evidence>
<evidence type="ECO:0000256" key="7">
    <source>
        <dbReference type="ARBA" id="ARBA00022840"/>
    </source>
</evidence>
<dbReference type="EMBL" id="SOAY01000010">
    <property type="protein sequence ID" value="TDT47330.1"/>
    <property type="molecule type" value="Genomic_DNA"/>
</dbReference>
<dbReference type="GO" id="GO:0005829">
    <property type="term" value="C:cytosol"/>
    <property type="evidence" value="ECO:0007669"/>
    <property type="project" value="TreeGrafter"/>
</dbReference>
<evidence type="ECO:0000256" key="8">
    <source>
        <dbReference type="ARBA" id="ARBA00022842"/>
    </source>
</evidence>
<keyword evidence="2" id="KW-0963">Cytoplasm</keyword>
<evidence type="ECO:0000313" key="16">
    <source>
        <dbReference type="Proteomes" id="UP000294749"/>
    </source>
</evidence>
<dbReference type="AlphaFoldDB" id="A0A4R7K8C5"/>
<accession>A0A4R7K8C5</accession>
<dbReference type="SUPFAM" id="SSF55060">
    <property type="entry name" value="GHMP Kinase, C-terminal domain"/>
    <property type="match status" value="1"/>
</dbReference>
<evidence type="ECO:0000259" key="13">
    <source>
        <dbReference type="Pfam" id="PF08544"/>
    </source>
</evidence>
<gene>
    <name evidence="15" type="ORF">CLV90_1405</name>
</gene>
<keyword evidence="16" id="KW-1185">Reference proteome</keyword>
<dbReference type="PRINTS" id="PR00959">
    <property type="entry name" value="MEVGALKINASE"/>
</dbReference>
<feature type="domain" description="GHMP kinase C-terminal" evidence="13">
    <location>
        <begin position="275"/>
        <end position="356"/>
    </location>
</feature>
<dbReference type="InterPro" id="IPR000705">
    <property type="entry name" value="Galactokinase"/>
</dbReference>
<dbReference type="InterPro" id="IPR006204">
    <property type="entry name" value="GHMP_kinase_N_dom"/>
</dbReference>
<keyword evidence="6 15" id="KW-0418">Kinase</keyword>
<dbReference type="PANTHER" id="PTHR10457">
    <property type="entry name" value="MEVALONATE KINASE/GALACTOKINASE"/>
    <property type="match status" value="1"/>
</dbReference>
<dbReference type="InterPro" id="IPR014721">
    <property type="entry name" value="Ribsml_uS5_D2-typ_fold_subgr"/>
</dbReference>
<reference evidence="15 16" key="1">
    <citation type="submission" date="2019-03" db="EMBL/GenBank/DDBJ databases">
        <title>Genomic Encyclopedia of Archaeal and Bacterial Type Strains, Phase II (KMG-II): from individual species to whole genera.</title>
        <authorList>
            <person name="Goeker M."/>
        </authorList>
    </citation>
    <scope>NUCLEOTIDE SEQUENCE [LARGE SCALE GENOMIC DNA]</scope>
    <source>
        <strain evidence="15 16">DSM 25233</strain>
    </source>
</reference>
<evidence type="ECO:0000256" key="5">
    <source>
        <dbReference type="ARBA" id="ARBA00022741"/>
    </source>
</evidence>
<dbReference type="PANTHER" id="PTHR10457:SF7">
    <property type="entry name" value="GALACTOKINASE-RELATED"/>
    <property type="match status" value="1"/>
</dbReference>
<dbReference type="GO" id="GO:0004335">
    <property type="term" value="F:galactokinase activity"/>
    <property type="evidence" value="ECO:0007669"/>
    <property type="project" value="UniProtKB-UniRule"/>
</dbReference>
<organism evidence="15 16">
    <name type="scientific">Maribacter spongiicola</name>
    <dbReference type="NCBI Taxonomy" id="1206753"/>
    <lineage>
        <taxon>Bacteria</taxon>
        <taxon>Pseudomonadati</taxon>
        <taxon>Bacteroidota</taxon>
        <taxon>Flavobacteriia</taxon>
        <taxon>Flavobacteriales</taxon>
        <taxon>Flavobacteriaceae</taxon>
        <taxon>Maribacter</taxon>
    </lineage>
</organism>
<evidence type="ECO:0000256" key="3">
    <source>
        <dbReference type="ARBA" id="ARBA00022679"/>
    </source>
</evidence>
<dbReference type="GO" id="GO:0006012">
    <property type="term" value="P:galactose metabolic process"/>
    <property type="evidence" value="ECO:0007669"/>
    <property type="project" value="UniProtKB-UniRule"/>
</dbReference>
<name>A0A4R7K8C5_9FLAO</name>
<dbReference type="EC" id="2.7.1.6" evidence="11"/>
<feature type="domain" description="GHMP kinase N-terminal" evidence="12">
    <location>
        <begin position="84"/>
        <end position="171"/>
    </location>
</feature>
<evidence type="ECO:0000256" key="11">
    <source>
        <dbReference type="NCBIfam" id="TIGR00131"/>
    </source>
</evidence>
<dbReference type="FunFam" id="3.30.230.10:FF:000017">
    <property type="entry name" value="Galactokinase"/>
    <property type="match status" value="1"/>
</dbReference>
<dbReference type="InterPro" id="IPR036554">
    <property type="entry name" value="GHMP_kinase_C_sf"/>
</dbReference>
<dbReference type="Pfam" id="PF10509">
    <property type="entry name" value="GalKase_gal_bdg"/>
    <property type="match status" value="1"/>
</dbReference>
<dbReference type="Gene3D" id="3.30.70.890">
    <property type="entry name" value="GHMP kinase, C-terminal domain"/>
    <property type="match status" value="1"/>
</dbReference>
<dbReference type="InterPro" id="IPR006206">
    <property type="entry name" value="Mevalonate/galactokinase"/>
</dbReference>
<dbReference type="FunFam" id="3.30.70.890:FF:000001">
    <property type="entry name" value="Galactokinase"/>
    <property type="match status" value="1"/>
</dbReference>
<dbReference type="InterPro" id="IPR013750">
    <property type="entry name" value="GHMP_kinase_C_dom"/>
</dbReference>
<dbReference type="GO" id="GO:0005524">
    <property type="term" value="F:ATP binding"/>
    <property type="evidence" value="ECO:0007669"/>
    <property type="project" value="UniProtKB-UniRule"/>
</dbReference>
<keyword evidence="3" id="KW-0808">Transferase</keyword>
<dbReference type="PRINTS" id="PR00473">
    <property type="entry name" value="GALCTOKINASE"/>
</dbReference>
<dbReference type="Pfam" id="PF08544">
    <property type="entry name" value="GHMP_kinases_C"/>
    <property type="match status" value="1"/>
</dbReference>
<dbReference type="Proteomes" id="UP000294749">
    <property type="component" value="Unassembled WGS sequence"/>
</dbReference>
<keyword evidence="5" id="KW-0547">Nucleotide-binding</keyword>
<evidence type="ECO:0000259" key="14">
    <source>
        <dbReference type="Pfam" id="PF10509"/>
    </source>
</evidence>
<dbReference type="PROSITE" id="PS00106">
    <property type="entry name" value="GALACTOKINASE"/>
    <property type="match status" value="1"/>
</dbReference>
<keyword evidence="8" id="KW-0460">Magnesium</keyword>
<keyword evidence="4" id="KW-0479">Metal-binding</keyword>
<dbReference type="OrthoDB" id="250531at2"/>
<protein>
    <recommendedName>
        <fullName evidence="11">Galactokinase</fullName>
        <ecNumber evidence="11">2.7.1.6</ecNumber>
    </recommendedName>
</protein>
<evidence type="ECO:0000256" key="10">
    <source>
        <dbReference type="ARBA" id="ARBA00023277"/>
    </source>
</evidence>
<dbReference type="PIRSF" id="PIRSF000530">
    <property type="entry name" value="Galactokinase"/>
    <property type="match status" value="1"/>
</dbReference>
<dbReference type="Gene3D" id="3.30.230.10">
    <property type="match status" value="1"/>
</dbReference>
<dbReference type="RefSeq" id="WP_133686718.1">
    <property type="nucleotide sequence ID" value="NZ_SOAY01000010.1"/>
</dbReference>
<feature type="domain" description="Galactokinase N-terminal" evidence="14">
    <location>
        <begin position="5"/>
        <end position="44"/>
    </location>
</feature>
<sequence length="386" mass="43245">MKEIEFNSKNWDLIIDSPGRINIIGEHTDYNNGFVLPTAIDKKIQLKFNKNESATTCNIHSCNFNASLTFELNNISTSDNQWENYVLGVIYELQQLTDKLKGFDCILDSDIPVGSGISSSAALECGIAYGLNELFELGLSKQEIVALSQRAEHNYVGTKCGIMDQFSSVMSKAGHVILLDCKSLDYEYVPIAIAPYKILLLNTNVSHNLASGEYNVRRSQCEEGVAIIHEKYNEVSSLRDVSMTMLAEFKNELSEDVFNRCTYIIEEKERVLKSVEALKESSLHQLGKYMFETHHGLQHLYDVSCPELDFLVDFSKNYDAILGARMMGGGFGGCTINLIHEDAVPQFIEEATSAYYNKFNIKLTAFEAMPSEGTSIKTNNLYCNLA</sequence>
<comment type="similarity">
    <text evidence="1">Belongs to the GHMP kinase family. GalK subfamily.</text>
</comment>
<proteinExistence type="inferred from homology"/>
<dbReference type="InterPro" id="IPR019741">
    <property type="entry name" value="Galactokinase_CS"/>
</dbReference>
<keyword evidence="9" id="KW-0299">Galactose metabolism</keyword>
<keyword evidence="10" id="KW-0119">Carbohydrate metabolism</keyword>
<evidence type="ECO:0000256" key="9">
    <source>
        <dbReference type="ARBA" id="ARBA00023144"/>
    </source>
</evidence>
<evidence type="ECO:0000313" key="15">
    <source>
        <dbReference type="EMBL" id="TDT47330.1"/>
    </source>
</evidence>
<dbReference type="NCBIfam" id="TIGR00131">
    <property type="entry name" value="gal_kin"/>
    <property type="match status" value="1"/>
</dbReference>
<evidence type="ECO:0000259" key="12">
    <source>
        <dbReference type="Pfam" id="PF00288"/>
    </source>
</evidence>
<dbReference type="GO" id="GO:0046872">
    <property type="term" value="F:metal ion binding"/>
    <property type="evidence" value="ECO:0007669"/>
    <property type="project" value="UniProtKB-KW"/>
</dbReference>
<dbReference type="InterPro" id="IPR019539">
    <property type="entry name" value="GalKase_N"/>
</dbReference>
<dbReference type="SUPFAM" id="SSF54211">
    <property type="entry name" value="Ribosomal protein S5 domain 2-like"/>
    <property type="match status" value="1"/>
</dbReference>
<evidence type="ECO:0000256" key="6">
    <source>
        <dbReference type="ARBA" id="ARBA00022777"/>
    </source>
</evidence>
<comment type="caution">
    <text evidence="15">The sequence shown here is derived from an EMBL/GenBank/DDBJ whole genome shotgun (WGS) entry which is preliminary data.</text>
</comment>
<dbReference type="Pfam" id="PF00288">
    <property type="entry name" value="GHMP_kinases_N"/>
    <property type="match status" value="1"/>
</dbReference>
<keyword evidence="7" id="KW-0067">ATP-binding</keyword>
<evidence type="ECO:0000256" key="1">
    <source>
        <dbReference type="ARBA" id="ARBA00006566"/>
    </source>
</evidence>